<reference evidence="1 2" key="1">
    <citation type="journal article" date="2011" name="Science">
        <title>The ecoresponsive genome of Daphnia pulex.</title>
        <authorList>
            <person name="Colbourne J.K."/>
            <person name="Pfrender M.E."/>
            <person name="Gilbert D."/>
            <person name="Thomas W.K."/>
            <person name="Tucker A."/>
            <person name="Oakley T.H."/>
            <person name="Tokishita S."/>
            <person name="Aerts A."/>
            <person name="Arnold G.J."/>
            <person name="Basu M.K."/>
            <person name="Bauer D.J."/>
            <person name="Caceres C.E."/>
            <person name="Carmel L."/>
            <person name="Casola C."/>
            <person name="Choi J.H."/>
            <person name="Detter J.C."/>
            <person name="Dong Q."/>
            <person name="Dusheyko S."/>
            <person name="Eads B.D."/>
            <person name="Frohlich T."/>
            <person name="Geiler-Samerotte K.A."/>
            <person name="Gerlach D."/>
            <person name="Hatcher P."/>
            <person name="Jogdeo S."/>
            <person name="Krijgsveld J."/>
            <person name="Kriventseva E.V."/>
            <person name="Kultz D."/>
            <person name="Laforsch C."/>
            <person name="Lindquist E."/>
            <person name="Lopez J."/>
            <person name="Manak J.R."/>
            <person name="Muller J."/>
            <person name="Pangilinan J."/>
            <person name="Patwardhan R.P."/>
            <person name="Pitluck S."/>
            <person name="Pritham E.J."/>
            <person name="Rechtsteiner A."/>
            <person name="Rho M."/>
            <person name="Rogozin I.B."/>
            <person name="Sakarya O."/>
            <person name="Salamov A."/>
            <person name="Schaack S."/>
            <person name="Shapiro H."/>
            <person name="Shiga Y."/>
            <person name="Skalitzky C."/>
            <person name="Smith Z."/>
            <person name="Souvorov A."/>
            <person name="Sung W."/>
            <person name="Tang Z."/>
            <person name="Tsuchiya D."/>
            <person name="Tu H."/>
            <person name="Vos H."/>
            <person name="Wang M."/>
            <person name="Wolf Y.I."/>
            <person name="Yamagata H."/>
            <person name="Yamada T."/>
            <person name="Ye Y."/>
            <person name="Shaw J.R."/>
            <person name="Andrews J."/>
            <person name="Crease T.J."/>
            <person name="Tang H."/>
            <person name="Lucas S.M."/>
            <person name="Robertson H.M."/>
            <person name="Bork P."/>
            <person name="Koonin E.V."/>
            <person name="Zdobnov E.M."/>
            <person name="Grigoriev I.V."/>
            <person name="Lynch M."/>
            <person name="Boore J.L."/>
        </authorList>
    </citation>
    <scope>NUCLEOTIDE SEQUENCE [LARGE SCALE GENOMIC DNA]</scope>
</reference>
<accession>E9G9X7</accession>
<evidence type="ECO:0000313" key="1">
    <source>
        <dbReference type="EMBL" id="EFX83642.1"/>
    </source>
</evidence>
<name>E9G9X7_DAPPU</name>
<dbReference type="HOGENOM" id="CLU_2040385_0_0_1"/>
<dbReference type="EMBL" id="GL732536">
    <property type="protein sequence ID" value="EFX83642.1"/>
    <property type="molecule type" value="Genomic_DNA"/>
</dbReference>
<proteinExistence type="predicted"/>
<protein>
    <submittedName>
        <fullName evidence="1">Uncharacterized protein</fullName>
    </submittedName>
</protein>
<dbReference type="AlphaFoldDB" id="E9G9X7"/>
<keyword evidence="2" id="KW-1185">Reference proteome</keyword>
<dbReference type="InParanoid" id="E9G9X7"/>
<evidence type="ECO:0000313" key="2">
    <source>
        <dbReference type="Proteomes" id="UP000000305"/>
    </source>
</evidence>
<organism evidence="1 2">
    <name type="scientific">Daphnia pulex</name>
    <name type="common">Water flea</name>
    <dbReference type="NCBI Taxonomy" id="6669"/>
    <lineage>
        <taxon>Eukaryota</taxon>
        <taxon>Metazoa</taxon>
        <taxon>Ecdysozoa</taxon>
        <taxon>Arthropoda</taxon>
        <taxon>Crustacea</taxon>
        <taxon>Branchiopoda</taxon>
        <taxon>Diplostraca</taxon>
        <taxon>Cladocera</taxon>
        <taxon>Anomopoda</taxon>
        <taxon>Daphniidae</taxon>
        <taxon>Daphnia</taxon>
    </lineage>
</organism>
<sequence>MNRLMSLWLMRKGNLRQPASQMAAVAQAQPPTEFVNNQQLLKRGRHQEKVGWVIKFTFAAAVFLMLELAAELCAFEDLKSFWQAYLVKEEKQIYMGAFKAVRGVRGVSRQELPSSEDKRTR</sequence>
<gene>
    <name evidence="1" type="ORF">DAPPUDRAFT_315501</name>
</gene>
<dbReference type="Proteomes" id="UP000000305">
    <property type="component" value="Unassembled WGS sequence"/>
</dbReference>
<dbReference type="KEGG" id="dpx:DAPPUDRAFT_315501"/>